<dbReference type="AlphaFoldDB" id="A0ABD2QD03"/>
<name>A0ABD2QD03_9PLAT</name>
<reference evidence="2 3" key="1">
    <citation type="submission" date="2024-11" db="EMBL/GenBank/DDBJ databases">
        <title>Adaptive evolution of stress response genes in parasites aligns with host niche diversity.</title>
        <authorList>
            <person name="Hahn C."/>
            <person name="Resl P."/>
        </authorList>
    </citation>
    <scope>NUCLEOTIDE SEQUENCE [LARGE SCALE GENOMIC DNA]</scope>
    <source>
        <strain evidence="2">EGGRZ-B1_66</strain>
        <tissue evidence="2">Body</tissue>
    </source>
</reference>
<organism evidence="2 3">
    <name type="scientific">Cichlidogyrus casuarinus</name>
    <dbReference type="NCBI Taxonomy" id="1844966"/>
    <lineage>
        <taxon>Eukaryota</taxon>
        <taxon>Metazoa</taxon>
        <taxon>Spiralia</taxon>
        <taxon>Lophotrochozoa</taxon>
        <taxon>Platyhelminthes</taxon>
        <taxon>Monogenea</taxon>
        <taxon>Monopisthocotylea</taxon>
        <taxon>Dactylogyridea</taxon>
        <taxon>Ancyrocephalidae</taxon>
        <taxon>Cichlidogyrus</taxon>
    </lineage>
</organism>
<keyword evidence="1" id="KW-0472">Membrane</keyword>
<sequence>MESALKSLEGFLRPASLASRQQVYPWSIGAKVRQYPFVYMYKNHKFTRNFMRAWVFMLPVSVYLTVKAHYAKKAMYHKHDKWDFEKMKPSELKHRLMEE</sequence>
<keyword evidence="1" id="KW-0812">Transmembrane</keyword>
<accession>A0ABD2QD03</accession>
<evidence type="ECO:0000313" key="2">
    <source>
        <dbReference type="EMBL" id="KAL3317440.1"/>
    </source>
</evidence>
<keyword evidence="3" id="KW-1185">Reference proteome</keyword>
<proteinExistence type="predicted"/>
<dbReference type="Proteomes" id="UP001626550">
    <property type="component" value="Unassembled WGS sequence"/>
</dbReference>
<comment type="caution">
    <text evidence="2">The sequence shown here is derived from an EMBL/GenBank/DDBJ whole genome shotgun (WGS) entry which is preliminary data.</text>
</comment>
<evidence type="ECO:0000256" key="1">
    <source>
        <dbReference type="SAM" id="Phobius"/>
    </source>
</evidence>
<dbReference type="EMBL" id="JBJKFK010000382">
    <property type="protein sequence ID" value="KAL3317440.1"/>
    <property type="molecule type" value="Genomic_DNA"/>
</dbReference>
<feature type="transmembrane region" description="Helical" evidence="1">
    <location>
        <begin position="49"/>
        <end position="66"/>
    </location>
</feature>
<evidence type="ECO:0000313" key="3">
    <source>
        <dbReference type="Proteomes" id="UP001626550"/>
    </source>
</evidence>
<protein>
    <submittedName>
        <fullName evidence="2">Uncharacterized protein</fullName>
    </submittedName>
</protein>
<keyword evidence="1" id="KW-1133">Transmembrane helix</keyword>
<gene>
    <name evidence="2" type="ORF">Ciccas_003911</name>
</gene>